<dbReference type="AlphaFoldDB" id="A0A2P6N1P6"/>
<proteinExistence type="predicted"/>
<sequence>MSNKAQRIFYLRLQHGISRGIAPSFPRVVIEISLAEDTFDNGANVFVSRQEDNMEKRQQTLSVDKAEALRDEIKALLSKLPPADGEWDIYQLDKGIFFGSEELQWSNMPQQGCNVRETGQASDTDKSHFAKAVEIIEKAANL</sequence>
<gene>
    <name evidence="1" type="ORF">PROFUN_08566</name>
</gene>
<dbReference type="EMBL" id="MDYQ01000251">
    <property type="protein sequence ID" value="PRP77892.1"/>
    <property type="molecule type" value="Genomic_DNA"/>
</dbReference>
<dbReference type="Proteomes" id="UP000241769">
    <property type="component" value="Unassembled WGS sequence"/>
</dbReference>
<dbReference type="OrthoDB" id="5366606at2759"/>
<name>A0A2P6N1P6_9EUKA</name>
<protein>
    <submittedName>
        <fullName evidence="1">Uncharacterized protein</fullName>
    </submittedName>
</protein>
<comment type="caution">
    <text evidence="1">The sequence shown here is derived from an EMBL/GenBank/DDBJ whole genome shotgun (WGS) entry which is preliminary data.</text>
</comment>
<evidence type="ECO:0000313" key="2">
    <source>
        <dbReference type="Proteomes" id="UP000241769"/>
    </source>
</evidence>
<accession>A0A2P6N1P6</accession>
<evidence type="ECO:0000313" key="1">
    <source>
        <dbReference type="EMBL" id="PRP77892.1"/>
    </source>
</evidence>
<dbReference type="InParanoid" id="A0A2P6N1P6"/>
<organism evidence="1 2">
    <name type="scientific">Planoprotostelium fungivorum</name>
    <dbReference type="NCBI Taxonomy" id="1890364"/>
    <lineage>
        <taxon>Eukaryota</taxon>
        <taxon>Amoebozoa</taxon>
        <taxon>Evosea</taxon>
        <taxon>Variosea</taxon>
        <taxon>Cavosteliida</taxon>
        <taxon>Cavosteliaceae</taxon>
        <taxon>Planoprotostelium</taxon>
    </lineage>
</organism>
<reference evidence="1 2" key="1">
    <citation type="journal article" date="2018" name="Genome Biol. Evol.">
        <title>Multiple Roots of Fruiting Body Formation in Amoebozoa.</title>
        <authorList>
            <person name="Hillmann F."/>
            <person name="Forbes G."/>
            <person name="Novohradska S."/>
            <person name="Ferling I."/>
            <person name="Riege K."/>
            <person name="Groth M."/>
            <person name="Westermann M."/>
            <person name="Marz M."/>
            <person name="Spaller T."/>
            <person name="Winckler T."/>
            <person name="Schaap P."/>
            <person name="Glockner G."/>
        </authorList>
    </citation>
    <scope>NUCLEOTIDE SEQUENCE [LARGE SCALE GENOMIC DNA]</scope>
    <source>
        <strain evidence="1 2">Jena</strain>
    </source>
</reference>
<keyword evidence="2" id="KW-1185">Reference proteome</keyword>